<dbReference type="Proteomes" id="UP001367922">
    <property type="component" value="Unassembled WGS sequence"/>
</dbReference>
<keyword evidence="3" id="KW-1185">Reference proteome</keyword>
<sequence length="62" mass="7577">MKNIKVLFCFEMLTVLMVCVRGYVRWEWPLYFSIGLGILAIVLLYYFHYRYRKSEGKQSFKQ</sequence>
<keyword evidence="1" id="KW-1133">Transmembrane helix</keyword>
<keyword evidence="1" id="KW-0472">Membrane</keyword>
<evidence type="ECO:0000256" key="1">
    <source>
        <dbReference type="SAM" id="Phobius"/>
    </source>
</evidence>
<name>A0ABU8G1X9_9BACI</name>
<comment type="caution">
    <text evidence="2">The sequence shown here is derived from an EMBL/GenBank/DDBJ whole genome shotgun (WGS) entry which is preliminary data.</text>
</comment>
<dbReference type="EMBL" id="JBAWSV010000012">
    <property type="protein sequence ID" value="MEI4832261.1"/>
    <property type="molecule type" value="Genomic_DNA"/>
</dbReference>
<evidence type="ECO:0000313" key="2">
    <source>
        <dbReference type="EMBL" id="MEI4832261.1"/>
    </source>
</evidence>
<proteinExistence type="predicted"/>
<gene>
    <name evidence="2" type="ORF">WAX78_23015</name>
</gene>
<keyword evidence="1" id="KW-0812">Transmembrane</keyword>
<reference evidence="2 3" key="1">
    <citation type="submission" date="2024-01" db="EMBL/GenBank/DDBJ databases">
        <title>Seven novel Bacillus-like species.</title>
        <authorList>
            <person name="Liu G."/>
        </authorList>
    </citation>
    <scope>NUCLEOTIDE SEQUENCE [LARGE SCALE GENOMIC DNA]</scope>
    <source>
        <strain evidence="2 3">FJAT-53711</strain>
    </source>
</reference>
<organism evidence="2 3">
    <name type="scientific">Bacillus yunxiaonensis</name>
    <dbReference type="NCBI Taxonomy" id="3127665"/>
    <lineage>
        <taxon>Bacteria</taxon>
        <taxon>Bacillati</taxon>
        <taxon>Bacillota</taxon>
        <taxon>Bacilli</taxon>
        <taxon>Bacillales</taxon>
        <taxon>Bacillaceae</taxon>
        <taxon>Bacillus</taxon>
    </lineage>
</organism>
<dbReference type="RefSeq" id="WP_336484399.1">
    <property type="nucleotide sequence ID" value="NZ_JBAWSV010000012.1"/>
</dbReference>
<accession>A0ABU8G1X9</accession>
<feature type="transmembrane region" description="Helical" evidence="1">
    <location>
        <begin position="7"/>
        <end position="24"/>
    </location>
</feature>
<evidence type="ECO:0000313" key="3">
    <source>
        <dbReference type="Proteomes" id="UP001367922"/>
    </source>
</evidence>
<protein>
    <submittedName>
        <fullName evidence="2">Uncharacterized protein</fullName>
    </submittedName>
</protein>
<feature type="transmembrane region" description="Helical" evidence="1">
    <location>
        <begin position="30"/>
        <end position="47"/>
    </location>
</feature>